<dbReference type="EMBL" id="JARK01001344">
    <property type="protein sequence ID" value="EYC28116.1"/>
    <property type="molecule type" value="Genomic_DNA"/>
</dbReference>
<accession>A0A016VLF5</accession>
<evidence type="ECO:0000313" key="2">
    <source>
        <dbReference type="EMBL" id="EYC28116.1"/>
    </source>
</evidence>
<dbReference type="Proteomes" id="UP000024635">
    <property type="component" value="Unassembled WGS sequence"/>
</dbReference>
<name>A0A016VLF5_9BILA</name>
<feature type="region of interest" description="Disordered" evidence="1">
    <location>
        <begin position="67"/>
        <end position="89"/>
    </location>
</feature>
<gene>
    <name evidence="2" type="primary">Acey_s0008.g35</name>
    <name evidence="2" type="ORF">Y032_0008g35</name>
</gene>
<evidence type="ECO:0000313" key="3">
    <source>
        <dbReference type="Proteomes" id="UP000024635"/>
    </source>
</evidence>
<dbReference type="AlphaFoldDB" id="A0A016VLF5"/>
<dbReference type="OrthoDB" id="10451453at2759"/>
<evidence type="ECO:0000256" key="1">
    <source>
        <dbReference type="SAM" id="MobiDB-lite"/>
    </source>
</evidence>
<sequence>MINGEFVTDPCSLAHHPECKPIRTAHNLVERTVYQFNRKLKSDPSYAGKTPKPLWCEQKSFVKEKAAEVGVNSGDPSMDSKSTQRDRAA</sequence>
<reference evidence="3" key="1">
    <citation type="journal article" date="2015" name="Nat. Genet.">
        <title>The genome and transcriptome of the zoonotic hookworm Ancylostoma ceylanicum identify infection-specific gene families.</title>
        <authorList>
            <person name="Schwarz E.M."/>
            <person name="Hu Y."/>
            <person name="Antoshechkin I."/>
            <person name="Miller M.M."/>
            <person name="Sternberg P.W."/>
            <person name="Aroian R.V."/>
        </authorList>
    </citation>
    <scope>NUCLEOTIDE SEQUENCE</scope>
    <source>
        <strain evidence="3">HY135</strain>
    </source>
</reference>
<proteinExistence type="predicted"/>
<organism evidence="2 3">
    <name type="scientific">Ancylostoma ceylanicum</name>
    <dbReference type="NCBI Taxonomy" id="53326"/>
    <lineage>
        <taxon>Eukaryota</taxon>
        <taxon>Metazoa</taxon>
        <taxon>Ecdysozoa</taxon>
        <taxon>Nematoda</taxon>
        <taxon>Chromadorea</taxon>
        <taxon>Rhabditida</taxon>
        <taxon>Rhabditina</taxon>
        <taxon>Rhabditomorpha</taxon>
        <taxon>Strongyloidea</taxon>
        <taxon>Ancylostomatidae</taxon>
        <taxon>Ancylostomatinae</taxon>
        <taxon>Ancylostoma</taxon>
    </lineage>
</organism>
<protein>
    <submittedName>
        <fullName evidence="2">Uncharacterized protein</fullName>
    </submittedName>
</protein>
<keyword evidence="3" id="KW-1185">Reference proteome</keyword>
<comment type="caution">
    <text evidence="2">The sequence shown here is derived from an EMBL/GenBank/DDBJ whole genome shotgun (WGS) entry which is preliminary data.</text>
</comment>